<proteinExistence type="inferred from homology"/>
<evidence type="ECO:0000256" key="6">
    <source>
        <dbReference type="ARBA" id="ARBA00023242"/>
    </source>
</evidence>
<dbReference type="Proteomes" id="UP000193648">
    <property type="component" value="Unassembled WGS sequence"/>
</dbReference>
<reference evidence="10 11" key="1">
    <citation type="submission" date="2016-07" db="EMBL/GenBank/DDBJ databases">
        <title>Pervasive Adenine N6-methylation of Active Genes in Fungi.</title>
        <authorList>
            <consortium name="DOE Joint Genome Institute"/>
            <person name="Mondo S.J."/>
            <person name="Dannebaum R.O."/>
            <person name="Kuo R.C."/>
            <person name="Labutti K."/>
            <person name="Haridas S."/>
            <person name="Kuo A."/>
            <person name="Salamov A."/>
            <person name="Ahrendt S.R."/>
            <person name="Lipzen A."/>
            <person name="Sullivan W."/>
            <person name="Andreopoulos W.B."/>
            <person name="Clum A."/>
            <person name="Lindquist E."/>
            <person name="Daum C."/>
            <person name="Ramamoorthy G.K."/>
            <person name="Gryganskyi A."/>
            <person name="Culley D."/>
            <person name="Magnuson J.K."/>
            <person name="James T.Y."/>
            <person name="O'Malley M.A."/>
            <person name="Stajich J.E."/>
            <person name="Spatafora J.W."/>
            <person name="Visel A."/>
            <person name="Grigoriev I.V."/>
        </authorList>
    </citation>
    <scope>NUCLEOTIDE SEQUENCE [LARGE SCALE GENOMIC DNA]</scope>
    <source>
        <strain evidence="10 11">NRRL 3116</strain>
    </source>
</reference>
<feature type="compositionally biased region" description="Basic and acidic residues" evidence="8">
    <location>
        <begin position="552"/>
        <end position="562"/>
    </location>
</feature>
<evidence type="ECO:0000256" key="8">
    <source>
        <dbReference type="SAM" id="MobiDB-lite"/>
    </source>
</evidence>
<dbReference type="SUPFAM" id="SSF52113">
    <property type="entry name" value="BRCT domain"/>
    <property type="match status" value="1"/>
</dbReference>
<comment type="subcellular location">
    <subcellularLocation>
        <location evidence="2">Chromosome</location>
    </subcellularLocation>
    <subcellularLocation>
        <location evidence="1">Nucleus</location>
    </subcellularLocation>
</comment>
<feature type="region of interest" description="Disordered" evidence="8">
    <location>
        <begin position="518"/>
        <end position="683"/>
    </location>
</feature>
<dbReference type="RefSeq" id="XP_021878567.1">
    <property type="nucleotide sequence ID" value="XM_022029019.1"/>
</dbReference>
<evidence type="ECO:0000256" key="7">
    <source>
        <dbReference type="ARBA" id="ARBA00044757"/>
    </source>
</evidence>
<evidence type="ECO:0000256" key="3">
    <source>
        <dbReference type="ARBA" id="ARBA00022454"/>
    </source>
</evidence>
<feature type="domain" description="FHA" evidence="9">
    <location>
        <begin position="1"/>
        <end position="61"/>
    </location>
</feature>
<dbReference type="CDD" id="cd17741">
    <property type="entry name" value="BRCT_nibrin"/>
    <property type="match status" value="1"/>
</dbReference>
<keyword evidence="6" id="KW-0539">Nucleus</keyword>
<evidence type="ECO:0000313" key="10">
    <source>
        <dbReference type="EMBL" id="ORZ08784.1"/>
    </source>
</evidence>
<feature type="compositionally biased region" description="Basic and acidic residues" evidence="8">
    <location>
        <begin position="518"/>
        <end position="543"/>
    </location>
</feature>
<sequence length="778" mass="86525">MNGVDDILCLGSGDISVGRRHATITVGKPTMQSVRMRGEHTKLIIRDLSSKHGVYVDKERIEPAQDVEVIIKEDHLWTTLDNRHIAGRGYGGYVNVKIGDMTSFRLERVDWSLCSQALTAQAKVGIVGLAAEIDCKVEESWVPGASTHLIVGKANRSEKLYLALAEGGYLVNTDWLKAVEASFKDSWDSKGLKDAQTLETSYPAPVPAIFQHSNVRWTPTHTRRKLFRHHRFISVTKAKYQNVDQVIRCAGGDLTATDAASSLKLINECLTSTMIPVFLQPHKEEEIIQSFSKLDSILNRMGYRWVREDEIGMAIISASTERYCNPKYLEPLQAMEVMASLHSTQLSLNDYSSTEEPPVSTASTLSRSGSTVGFNKEAPRVIDSDNDNDLEASLSFSQLMAPTKKFNRTGTIAATKPQETTKSESPKPPSSQKPAKKKTKTDRMAMFFDGLEDDENVIGVDTSSASASVADSHGMTSNASSSVLVESTDSGYRGSELGEQIDTDESVNIIPAIDEKKHYEESQAMKNDKAEELIQKEDLETKPMSRITAASTKDDTAIKVEPKSQSLSLSTKASSNPSSSSRRKPSTFDGVREDMMALKLDTKVGRQKDFIDEKERQKLLEVQRLDEKAKGDRSKLMQSEWSENLTKSKRRKLGKKKEGDPPDSLEVSRGTSREDRSASIQILSEADKKDWSERWKSMPNFKAFRKATVAGVRVKSRGPTPLMLDGEIVVKHEETIKKIGQYLKREPKEPTMPSVKPLRKKGEAQMAKDDIKILLANE</sequence>
<dbReference type="PROSITE" id="PS50006">
    <property type="entry name" value="FHA_DOMAIN"/>
    <property type="match status" value="1"/>
</dbReference>
<dbReference type="AlphaFoldDB" id="A0A1Y2GEN1"/>
<dbReference type="InterPro" id="IPR000253">
    <property type="entry name" value="FHA_dom"/>
</dbReference>
<dbReference type="GO" id="GO:0000724">
    <property type="term" value="P:double-strand break repair via homologous recombination"/>
    <property type="evidence" value="ECO:0007669"/>
    <property type="project" value="TreeGrafter"/>
</dbReference>
<dbReference type="Pfam" id="PF16508">
    <property type="entry name" value="NIBRIN_BRCT_II"/>
    <property type="match status" value="1"/>
</dbReference>
<gene>
    <name evidence="10" type="ORF">BCR41DRAFT_399051</name>
</gene>
<dbReference type="InterPro" id="IPR032429">
    <property type="entry name" value="Nibrin_BRCT2"/>
</dbReference>
<dbReference type="SUPFAM" id="SSF49879">
    <property type="entry name" value="SMAD/FHA domain"/>
    <property type="match status" value="1"/>
</dbReference>
<feature type="region of interest" description="Disordered" evidence="8">
    <location>
        <begin position="350"/>
        <end position="386"/>
    </location>
</feature>
<dbReference type="Pfam" id="PF00498">
    <property type="entry name" value="FHA"/>
    <property type="match status" value="1"/>
</dbReference>
<keyword evidence="5" id="KW-0234">DNA repair</keyword>
<accession>A0A1Y2GEN1</accession>
<evidence type="ECO:0000313" key="11">
    <source>
        <dbReference type="Proteomes" id="UP000193648"/>
    </source>
</evidence>
<dbReference type="InterPro" id="IPR036420">
    <property type="entry name" value="BRCT_dom_sf"/>
</dbReference>
<dbReference type="InParanoid" id="A0A1Y2GEN1"/>
<evidence type="ECO:0000256" key="1">
    <source>
        <dbReference type="ARBA" id="ARBA00004123"/>
    </source>
</evidence>
<organism evidence="10 11">
    <name type="scientific">Lobosporangium transversale</name>
    <dbReference type="NCBI Taxonomy" id="64571"/>
    <lineage>
        <taxon>Eukaryota</taxon>
        <taxon>Fungi</taxon>
        <taxon>Fungi incertae sedis</taxon>
        <taxon>Mucoromycota</taxon>
        <taxon>Mortierellomycotina</taxon>
        <taxon>Mortierellomycetes</taxon>
        <taxon>Mortierellales</taxon>
        <taxon>Mortierellaceae</taxon>
        <taxon>Lobosporangium</taxon>
    </lineage>
</organism>
<evidence type="ECO:0000259" key="9">
    <source>
        <dbReference type="PROSITE" id="PS50006"/>
    </source>
</evidence>
<feature type="compositionally biased region" description="Low complexity" evidence="8">
    <location>
        <begin position="564"/>
        <end position="580"/>
    </location>
</feature>
<dbReference type="Gene3D" id="3.40.50.10190">
    <property type="entry name" value="BRCT domain"/>
    <property type="match status" value="1"/>
</dbReference>
<keyword evidence="11" id="KW-1185">Reference proteome</keyword>
<dbReference type="GeneID" id="33570862"/>
<name>A0A1Y2GEN1_9FUNG</name>
<dbReference type="InterPro" id="IPR008984">
    <property type="entry name" value="SMAD_FHA_dom_sf"/>
</dbReference>
<dbReference type="Gene3D" id="2.60.200.20">
    <property type="match status" value="1"/>
</dbReference>
<dbReference type="GO" id="GO:0030870">
    <property type="term" value="C:Mre11 complex"/>
    <property type="evidence" value="ECO:0007669"/>
    <property type="project" value="InterPro"/>
</dbReference>
<dbReference type="InterPro" id="IPR043014">
    <property type="entry name" value="Nibrin_BRCT2_sf"/>
</dbReference>
<dbReference type="OrthoDB" id="552194at2759"/>
<dbReference type="PANTHER" id="PTHR12162">
    <property type="entry name" value="NIBRIN-RELATED"/>
    <property type="match status" value="1"/>
</dbReference>
<keyword evidence="4" id="KW-0227">DNA damage</keyword>
<dbReference type="InterPro" id="IPR040227">
    <property type="entry name" value="Nibrin-rel"/>
</dbReference>
<comment type="similarity">
    <text evidence="7">Belongs to the Nibrin family.</text>
</comment>
<evidence type="ECO:0000256" key="5">
    <source>
        <dbReference type="ARBA" id="ARBA00023204"/>
    </source>
</evidence>
<protein>
    <recommendedName>
        <fullName evidence="9">FHA domain-containing protein</fullName>
    </recommendedName>
</protein>
<feature type="compositionally biased region" description="Polar residues" evidence="8">
    <location>
        <begin position="350"/>
        <end position="373"/>
    </location>
</feature>
<dbReference type="GO" id="GO:0005694">
    <property type="term" value="C:chromosome"/>
    <property type="evidence" value="ECO:0007669"/>
    <property type="project" value="UniProtKB-SubCell"/>
</dbReference>
<dbReference type="EMBL" id="MCFF01000036">
    <property type="protein sequence ID" value="ORZ08784.1"/>
    <property type="molecule type" value="Genomic_DNA"/>
</dbReference>
<dbReference type="GO" id="GO:0007095">
    <property type="term" value="P:mitotic G2 DNA damage checkpoint signaling"/>
    <property type="evidence" value="ECO:0007669"/>
    <property type="project" value="InterPro"/>
</dbReference>
<keyword evidence="3" id="KW-0158">Chromosome</keyword>
<feature type="region of interest" description="Disordered" evidence="8">
    <location>
        <begin position="406"/>
        <end position="441"/>
    </location>
</feature>
<dbReference type="GO" id="GO:0003684">
    <property type="term" value="F:damaged DNA binding"/>
    <property type="evidence" value="ECO:0007669"/>
    <property type="project" value="TreeGrafter"/>
</dbReference>
<dbReference type="PANTHER" id="PTHR12162:SF0">
    <property type="entry name" value="NIBRIN"/>
    <property type="match status" value="1"/>
</dbReference>
<feature type="compositionally biased region" description="Polar residues" evidence="8">
    <location>
        <begin position="636"/>
        <end position="645"/>
    </location>
</feature>
<evidence type="ECO:0000256" key="4">
    <source>
        <dbReference type="ARBA" id="ARBA00022763"/>
    </source>
</evidence>
<evidence type="ECO:0000256" key="2">
    <source>
        <dbReference type="ARBA" id="ARBA00004286"/>
    </source>
</evidence>
<comment type="caution">
    <text evidence="10">The sequence shown here is derived from an EMBL/GenBank/DDBJ whole genome shotgun (WGS) entry which is preliminary data.</text>
</comment>
<feature type="compositionally biased region" description="Basic and acidic residues" evidence="8">
    <location>
        <begin position="590"/>
        <end position="635"/>
    </location>
</feature>
<dbReference type="STRING" id="64571.A0A1Y2GEN1"/>
<dbReference type="Gene3D" id="3.40.50.10980">
    <property type="entry name" value="Nibrin, BRCT2 domain"/>
    <property type="match status" value="1"/>
</dbReference>